<feature type="domain" description="ERV/ALR sulfhydryl oxidase" evidence="8">
    <location>
        <begin position="179"/>
        <end position="316"/>
    </location>
</feature>
<comment type="cofactor">
    <cofactor evidence="1 6">
        <name>FAD</name>
        <dbReference type="ChEBI" id="CHEBI:57692"/>
    </cofactor>
</comment>
<dbReference type="InterPro" id="IPR039799">
    <property type="entry name" value="ALR/ERV"/>
</dbReference>
<dbReference type="SUPFAM" id="SSF69000">
    <property type="entry name" value="FAD-dependent thiol oxidase"/>
    <property type="match status" value="1"/>
</dbReference>
<keyword evidence="4 6" id="KW-0560">Oxidoreductase</keyword>
<protein>
    <recommendedName>
        <fullName evidence="6">Sulfhydryl oxidase</fullName>
        <ecNumber evidence="6">1.8.3.2</ecNumber>
    </recommendedName>
</protein>
<dbReference type="OrthoDB" id="10426110at2759"/>
<dbReference type="GO" id="GO:0005739">
    <property type="term" value="C:mitochondrion"/>
    <property type="evidence" value="ECO:0007669"/>
    <property type="project" value="TreeGrafter"/>
</dbReference>
<feature type="compositionally biased region" description="Low complexity" evidence="7">
    <location>
        <begin position="86"/>
        <end position="101"/>
    </location>
</feature>
<dbReference type="GO" id="GO:0016971">
    <property type="term" value="F:flavin-dependent sulfhydryl oxidase activity"/>
    <property type="evidence" value="ECO:0007669"/>
    <property type="project" value="InterPro"/>
</dbReference>
<dbReference type="Proteomes" id="UP000789595">
    <property type="component" value="Unassembled WGS sequence"/>
</dbReference>
<evidence type="ECO:0000313" key="10">
    <source>
        <dbReference type="Proteomes" id="UP000789595"/>
    </source>
</evidence>
<evidence type="ECO:0000256" key="4">
    <source>
        <dbReference type="ARBA" id="ARBA00023002"/>
    </source>
</evidence>
<evidence type="ECO:0000256" key="6">
    <source>
        <dbReference type="RuleBase" id="RU371123"/>
    </source>
</evidence>
<dbReference type="AlphaFoldDB" id="A0A8J2X3Q8"/>
<evidence type="ECO:0000313" key="9">
    <source>
        <dbReference type="EMBL" id="CAH0377812.1"/>
    </source>
</evidence>
<dbReference type="GO" id="GO:0050660">
    <property type="term" value="F:flavin adenine dinucleotide binding"/>
    <property type="evidence" value="ECO:0007669"/>
    <property type="project" value="TreeGrafter"/>
</dbReference>
<evidence type="ECO:0000256" key="5">
    <source>
        <dbReference type="ARBA" id="ARBA00023157"/>
    </source>
</evidence>
<comment type="catalytic activity">
    <reaction evidence="6">
        <text>2 R'C(R)SH + O2 = R'C(R)S-S(R)CR' + H2O2</text>
        <dbReference type="Rhea" id="RHEA:17357"/>
        <dbReference type="ChEBI" id="CHEBI:15379"/>
        <dbReference type="ChEBI" id="CHEBI:16240"/>
        <dbReference type="ChEBI" id="CHEBI:16520"/>
        <dbReference type="ChEBI" id="CHEBI:17412"/>
        <dbReference type="EC" id="1.8.3.2"/>
    </reaction>
</comment>
<feature type="region of interest" description="Disordered" evidence="7">
    <location>
        <begin position="69"/>
        <end position="107"/>
    </location>
</feature>
<keyword evidence="10" id="KW-1185">Reference proteome</keyword>
<evidence type="ECO:0000256" key="1">
    <source>
        <dbReference type="ARBA" id="ARBA00001974"/>
    </source>
</evidence>
<gene>
    <name evidence="9" type="ORF">PECAL_5P23320</name>
</gene>
<organism evidence="9 10">
    <name type="scientific">Pelagomonas calceolata</name>
    <dbReference type="NCBI Taxonomy" id="35677"/>
    <lineage>
        <taxon>Eukaryota</taxon>
        <taxon>Sar</taxon>
        <taxon>Stramenopiles</taxon>
        <taxon>Ochrophyta</taxon>
        <taxon>Pelagophyceae</taxon>
        <taxon>Pelagomonadales</taxon>
        <taxon>Pelagomonadaceae</taxon>
        <taxon>Pelagomonas</taxon>
    </lineage>
</organism>
<keyword evidence="2 6" id="KW-0285">Flavoprotein</keyword>
<evidence type="ECO:0000256" key="3">
    <source>
        <dbReference type="ARBA" id="ARBA00022827"/>
    </source>
</evidence>
<name>A0A8J2X3Q8_9STRA</name>
<dbReference type="InterPro" id="IPR036774">
    <property type="entry name" value="ERV/ALR_sulphydryl_oxid_sf"/>
</dbReference>
<dbReference type="PROSITE" id="PS51324">
    <property type="entry name" value="ERV_ALR"/>
    <property type="match status" value="1"/>
</dbReference>
<dbReference type="EMBL" id="CAKKNE010000005">
    <property type="protein sequence ID" value="CAH0377812.1"/>
    <property type="molecule type" value="Genomic_DNA"/>
</dbReference>
<reference evidence="9" key="1">
    <citation type="submission" date="2021-11" db="EMBL/GenBank/DDBJ databases">
        <authorList>
            <consortium name="Genoscope - CEA"/>
            <person name="William W."/>
        </authorList>
    </citation>
    <scope>NUCLEOTIDE SEQUENCE</scope>
</reference>
<dbReference type="PANTHER" id="PTHR12645:SF0">
    <property type="entry name" value="FAD-LINKED SULFHYDRYL OXIDASE ALR"/>
    <property type="match status" value="1"/>
</dbReference>
<accession>A0A8J2X3Q8</accession>
<sequence length="383" mass="40908">MTFEHFPVDPTTFKTIPEEQCYLKPKAQGKTIKRKGLVAGAVVLSFVLGSILATASSATSIQPTTTVTTSLASEPAPAADKKAANEKPAPAAPAANQKAKPTCGHDKNSPCSAQDFIDILDQEGWTNRSPLTVEPNKNECATNPWSIGSDLVNGFKEVDGKYESVGEGLLDFPPGSCGSRPSWDSRVFGPHTWKTLHTFAVNYHSPPTEAAVDACTNFINALPYLIPCSHCAWDLGQFIQMNKDKNGLFDAECGGATGVPGSFDESLCLAPEEACKSQRTLVSFFVRAHNNVNQHTQPCRPRFTIKQGYDTYQEEYICAHSVVWGTKQLCGGGYSPAVDSPQGEVAGPKGTGTANGQDYYGVDADEGCKPETALACGTVECKA</sequence>
<keyword evidence="5" id="KW-1015">Disulfide bond</keyword>
<dbReference type="Pfam" id="PF04777">
    <property type="entry name" value="Evr1_Alr"/>
    <property type="match status" value="1"/>
</dbReference>
<dbReference type="Gene3D" id="1.20.120.310">
    <property type="entry name" value="ERV/ALR sulfhydryl oxidase domain"/>
    <property type="match status" value="1"/>
</dbReference>
<feature type="compositionally biased region" description="Low complexity" evidence="7">
    <location>
        <begin position="69"/>
        <end position="78"/>
    </location>
</feature>
<evidence type="ECO:0000259" key="8">
    <source>
        <dbReference type="PROSITE" id="PS51324"/>
    </source>
</evidence>
<dbReference type="PANTHER" id="PTHR12645">
    <property type="entry name" value="ALR/ERV"/>
    <property type="match status" value="1"/>
</dbReference>
<keyword evidence="6" id="KW-0472">Membrane</keyword>
<keyword evidence="6" id="KW-0812">Transmembrane</keyword>
<proteinExistence type="predicted"/>
<dbReference type="InterPro" id="IPR017905">
    <property type="entry name" value="ERV/ALR_sulphydryl_oxidase"/>
</dbReference>
<feature type="transmembrane region" description="Helical" evidence="6">
    <location>
        <begin position="36"/>
        <end position="55"/>
    </location>
</feature>
<evidence type="ECO:0000256" key="7">
    <source>
        <dbReference type="SAM" id="MobiDB-lite"/>
    </source>
</evidence>
<comment type="caution">
    <text evidence="9">The sequence shown here is derived from an EMBL/GenBank/DDBJ whole genome shotgun (WGS) entry which is preliminary data.</text>
</comment>
<keyword evidence="6" id="KW-1133">Transmembrane helix</keyword>
<dbReference type="EC" id="1.8.3.2" evidence="6"/>
<evidence type="ECO:0000256" key="2">
    <source>
        <dbReference type="ARBA" id="ARBA00022630"/>
    </source>
</evidence>
<keyword evidence="3 6" id="KW-0274">FAD</keyword>